<gene>
    <name evidence="1" type="ORF">F4821DRAFT_83948</name>
</gene>
<protein>
    <submittedName>
        <fullName evidence="1">Uncharacterized protein</fullName>
    </submittedName>
</protein>
<name>A0ACC0D8H7_9PEZI</name>
<organism evidence="1 2">
    <name type="scientific">Hypoxylon rubiginosum</name>
    <dbReference type="NCBI Taxonomy" id="110542"/>
    <lineage>
        <taxon>Eukaryota</taxon>
        <taxon>Fungi</taxon>
        <taxon>Dikarya</taxon>
        <taxon>Ascomycota</taxon>
        <taxon>Pezizomycotina</taxon>
        <taxon>Sordariomycetes</taxon>
        <taxon>Xylariomycetidae</taxon>
        <taxon>Xylariales</taxon>
        <taxon>Hypoxylaceae</taxon>
        <taxon>Hypoxylon</taxon>
    </lineage>
</organism>
<proteinExistence type="predicted"/>
<keyword evidence="2" id="KW-1185">Reference proteome</keyword>
<accession>A0ACC0D8H7</accession>
<dbReference type="EMBL" id="MU394299">
    <property type="protein sequence ID" value="KAI6088868.1"/>
    <property type="molecule type" value="Genomic_DNA"/>
</dbReference>
<reference evidence="1 2" key="1">
    <citation type="journal article" date="2022" name="New Phytol.">
        <title>Ecological generalism drives hyperdiversity of secondary metabolite gene clusters in xylarialean endophytes.</title>
        <authorList>
            <person name="Franco M.E.E."/>
            <person name="Wisecaver J.H."/>
            <person name="Arnold A.E."/>
            <person name="Ju Y.M."/>
            <person name="Slot J.C."/>
            <person name="Ahrendt S."/>
            <person name="Moore L.P."/>
            <person name="Eastman K.E."/>
            <person name="Scott K."/>
            <person name="Konkel Z."/>
            <person name="Mondo S.J."/>
            <person name="Kuo A."/>
            <person name="Hayes R.D."/>
            <person name="Haridas S."/>
            <person name="Andreopoulos B."/>
            <person name="Riley R."/>
            <person name="LaButti K."/>
            <person name="Pangilinan J."/>
            <person name="Lipzen A."/>
            <person name="Amirebrahimi M."/>
            <person name="Yan J."/>
            <person name="Adam C."/>
            <person name="Keymanesh K."/>
            <person name="Ng V."/>
            <person name="Louie K."/>
            <person name="Northen T."/>
            <person name="Drula E."/>
            <person name="Henrissat B."/>
            <person name="Hsieh H.M."/>
            <person name="Youens-Clark K."/>
            <person name="Lutzoni F."/>
            <person name="Miadlikowska J."/>
            <person name="Eastwood D.C."/>
            <person name="Hamelin R.C."/>
            <person name="Grigoriev I.V."/>
            <person name="U'Ren J.M."/>
        </authorList>
    </citation>
    <scope>NUCLEOTIDE SEQUENCE [LARGE SCALE GENOMIC DNA]</scope>
    <source>
        <strain evidence="1 2">ER1909</strain>
    </source>
</reference>
<comment type="caution">
    <text evidence="1">The sequence shown here is derived from an EMBL/GenBank/DDBJ whole genome shotgun (WGS) entry which is preliminary data.</text>
</comment>
<dbReference type="Proteomes" id="UP001497680">
    <property type="component" value="Unassembled WGS sequence"/>
</dbReference>
<evidence type="ECO:0000313" key="2">
    <source>
        <dbReference type="Proteomes" id="UP001497680"/>
    </source>
</evidence>
<sequence>MSYQGESSTDESQESVDPGSLAATDLQALSPTTILQKYLTVNSVLTITSSFARQSQSLRYLADTQKYRDIGEGPQGIVYERLGSILATKKELPTNKGRRLSEEFAIHRKVFAAFTKYKVYSDIHVPQPYDFTPGELISPQLLSQMPENDRQPSDIVTMERILPLPKVVRKAIIQKFHPDGIVRDEHRVTQILDERENKHCLARVYLGMETLPIPKESFSLRNFPLTLDRMVDLGLDAKHFAVMIGNAYAIMHWAAIITGDDVEFVLGTSASPNNDFQHRRVHMYLLDFGRCDTVNTVNINEYQEDVFQALKRSMVRHRNQIYLPHPRRNTELYQAWKSAYMSTSDKIVRQEGLSFDPEEFLSEYEEYLDELGP</sequence>
<evidence type="ECO:0000313" key="1">
    <source>
        <dbReference type="EMBL" id="KAI6088868.1"/>
    </source>
</evidence>